<dbReference type="Gene3D" id="2.60.220.50">
    <property type="match status" value="1"/>
</dbReference>
<dbReference type="PROSITE" id="PS50227">
    <property type="entry name" value="G_PROTEIN_RECEP_F2_3"/>
    <property type="match status" value="1"/>
</dbReference>
<evidence type="ECO:0000259" key="20">
    <source>
        <dbReference type="PROSITE" id="PS50221"/>
    </source>
</evidence>
<keyword evidence="6" id="KW-0597">Phosphoprotein</keyword>
<dbReference type="PROSITE" id="PS50221">
    <property type="entry name" value="GAIN_B"/>
    <property type="match status" value="1"/>
</dbReference>
<dbReference type="SMART" id="SM00303">
    <property type="entry name" value="GPS"/>
    <property type="match status" value="1"/>
</dbReference>
<dbReference type="InterPro" id="IPR017981">
    <property type="entry name" value="GPCR_2-like_7TM"/>
</dbReference>
<evidence type="ECO:0000256" key="5">
    <source>
        <dbReference type="ARBA" id="ARBA00022475"/>
    </source>
</evidence>
<evidence type="ECO:0000256" key="16">
    <source>
        <dbReference type="ARBA" id="ARBA00023224"/>
    </source>
</evidence>
<evidence type="ECO:0000256" key="12">
    <source>
        <dbReference type="ARBA" id="ARBA00023136"/>
    </source>
</evidence>
<dbReference type="CDD" id="cd22830">
    <property type="entry name" value="Gal_Rha_Lectin_dCirl"/>
    <property type="match status" value="1"/>
</dbReference>
<keyword evidence="7 18" id="KW-0812">Transmembrane</keyword>
<keyword evidence="12 18" id="KW-0472">Membrane</keyword>
<keyword evidence="16" id="KW-0807">Transducer</keyword>
<comment type="similarity">
    <text evidence="2">Belongs to the G-protein coupled receptor 2 family. LN-TM7 subfamily.</text>
</comment>
<feature type="transmembrane region" description="Helical" evidence="18">
    <location>
        <begin position="811"/>
        <end position="831"/>
    </location>
</feature>
<keyword evidence="8 19" id="KW-0732">Signal</keyword>
<dbReference type="InterPro" id="IPR043159">
    <property type="entry name" value="Lectin_gal-bd_sf"/>
</dbReference>
<evidence type="ECO:0000256" key="6">
    <source>
        <dbReference type="ARBA" id="ARBA00022553"/>
    </source>
</evidence>
<dbReference type="PROSITE" id="PS50261">
    <property type="entry name" value="G_PROTEIN_RECEP_F2_4"/>
    <property type="match status" value="1"/>
</dbReference>
<dbReference type="PANTHER" id="PTHR12011:SF475">
    <property type="entry name" value="LATROPHILIN CIRL"/>
    <property type="match status" value="1"/>
</dbReference>
<feature type="domain" description="G-protein coupled receptors family 2 profile 1" evidence="21">
    <location>
        <begin position="225"/>
        <end position="302"/>
    </location>
</feature>
<feature type="domain" description="GAIN-B" evidence="20">
    <location>
        <begin position="459"/>
        <end position="623"/>
    </location>
</feature>
<evidence type="ECO:0000259" key="21">
    <source>
        <dbReference type="PROSITE" id="PS50227"/>
    </source>
</evidence>
<dbReference type="HOGENOM" id="CLU_261185_0_0_1"/>
<dbReference type="Gene3D" id="2.60.120.740">
    <property type="match status" value="1"/>
</dbReference>
<comment type="subunit">
    <text evidence="3">Forms a heterodimer, consisting of a large extracellular region non-covalently linked to a seven-transmembrane moiety.</text>
</comment>
<accession>T1KBZ3</accession>
<evidence type="ECO:0000313" key="24">
    <source>
        <dbReference type="EnsemblMetazoa" id="tetur08g05800.1"/>
    </source>
</evidence>
<dbReference type="InterPro" id="IPR000203">
    <property type="entry name" value="GPS"/>
</dbReference>
<dbReference type="EnsemblMetazoa" id="tetur08g05800.1">
    <property type="protein sequence ID" value="tetur08g05800.1"/>
    <property type="gene ID" value="tetur08g05800"/>
</dbReference>
<dbReference type="PANTHER" id="PTHR12011">
    <property type="entry name" value="ADHESION G-PROTEIN COUPLED RECEPTOR"/>
    <property type="match status" value="1"/>
</dbReference>
<dbReference type="InterPro" id="IPR046338">
    <property type="entry name" value="GAIN_dom_sf"/>
</dbReference>
<keyword evidence="5" id="KW-1003">Cell membrane</keyword>
<evidence type="ECO:0000313" key="25">
    <source>
        <dbReference type="Proteomes" id="UP000015104"/>
    </source>
</evidence>
<dbReference type="InterPro" id="IPR057244">
    <property type="entry name" value="GAIN_B"/>
</dbReference>
<evidence type="ECO:0000259" key="23">
    <source>
        <dbReference type="PROSITE" id="PS50261"/>
    </source>
</evidence>
<feature type="compositionally biased region" description="Low complexity" evidence="17">
    <location>
        <begin position="1283"/>
        <end position="1297"/>
    </location>
</feature>
<dbReference type="GO" id="GO:0004930">
    <property type="term" value="F:G protein-coupled receptor activity"/>
    <property type="evidence" value="ECO:0007669"/>
    <property type="project" value="UniProtKB-KW"/>
</dbReference>
<evidence type="ECO:0000256" key="14">
    <source>
        <dbReference type="ARBA" id="ARBA00023170"/>
    </source>
</evidence>
<evidence type="ECO:0000256" key="10">
    <source>
        <dbReference type="ARBA" id="ARBA00022989"/>
    </source>
</evidence>
<evidence type="ECO:0000256" key="19">
    <source>
        <dbReference type="SAM" id="SignalP"/>
    </source>
</evidence>
<keyword evidence="13" id="KW-1015">Disulfide bond</keyword>
<feature type="chain" id="PRO_5004581230" description="Latrophilin Cirl" evidence="19">
    <location>
        <begin position="19"/>
        <end position="1305"/>
    </location>
</feature>
<dbReference type="KEGG" id="tut:107362565"/>
<dbReference type="SMART" id="SM00008">
    <property type="entry name" value="HormR"/>
    <property type="match status" value="1"/>
</dbReference>
<feature type="transmembrane region" description="Helical" evidence="18">
    <location>
        <begin position="928"/>
        <end position="950"/>
    </location>
</feature>
<dbReference type="Gene3D" id="1.20.1070.10">
    <property type="entry name" value="Rhodopsin 7-helix transmembrane proteins"/>
    <property type="match status" value="1"/>
</dbReference>
<keyword evidence="9" id="KW-0430">Lectin</keyword>
<dbReference type="Pfam" id="PF16489">
    <property type="entry name" value="GAIN"/>
    <property type="match status" value="1"/>
</dbReference>
<feature type="region of interest" description="Disordered" evidence="17">
    <location>
        <begin position="137"/>
        <end position="182"/>
    </location>
</feature>
<keyword evidence="14" id="KW-0675">Receptor</keyword>
<keyword evidence="11" id="KW-0297">G-protein coupled receptor</keyword>
<protein>
    <recommendedName>
        <fullName evidence="4">Latrophilin Cirl</fullName>
    </recommendedName>
</protein>
<dbReference type="PROSITE" id="PS50228">
    <property type="entry name" value="SUEL_LECTIN"/>
    <property type="match status" value="1"/>
</dbReference>
<dbReference type="InterPro" id="IPR032471">
    <property type="entry name" value="AGRL2-4_GAIN_subdom_A"/>
</dbReference>
<dbReference type="GO" id="GO:0005886">
    <property type="term" value="C:plasma membrane"/>
    <property type="evidence" value="ECO:0007669"/>
    <property type="project" value="UniProtKB-SubCell"/>
</dbReference>
<feature type="region of interest" description="Disordered" evidence="17">
    <location>
        <begin position="1281"/>
        <end position="1305"/>
    </location>
</feature>
<organism evidence="24 25">
    <name type="scientific">Tetranychus urticae</name>
    <name type="common">Two-spotted spider mite</name>
    <dbReference type="NCBI Taxonomy" id="32264"/>
    <lineage>
        <taxon>Eukaryota</taxon>
        <taxon>Metazoa</taxon>
        <taxon>Ecdysozoa</taxon>
        <taxon>Arthropoda</taxon>
        <taxon>Chelicerata</taxon>
        <taxon>Arachnida</taxon>
        <taxon>Acari</taxon>
        <taxon>Acariformes</taxon>
        <taxon>Trombidiformes</taxon>
        <taxon>Prostigmata</taxon>
        <taxon>Eleutherengona</taxon>
        <taxon>Raphignathae</taxon>
        <taxon>Tetranychoidea</taxon>
        <taxon>Tetranychidae</taxon>
        <taxon>Tetranychus</taxon>
    </lineage>
</organism>
<evidence type="ECO:0000256" key="9">
    <source>
        <dbReference type="ARBA" id="ARBA00022734"/>
    </source>
</evidence>
<evidence type="ECO:0000259" key="22">
    <source>
        <dbReference type="PROSITE" id="PS50228"/>
    </source>
</evidence>
<keyword evidence="10 18" id="KW-1133">Transmembrane helix</keyword>
<keyword evidence="15" id="KW-0325">Glycoprotein</keyword>
<evidence type="ECO:0000256" key="11">
    <source>
        <dbReference type="ARBA" id="ARBA00023040"/>
    </source>
</evidence>
<dbReference type="Pfam" id="PF01825">
    <property type="entry name" value="GPS"/>
    <property type="match status" value="1"/>
</dbReference>
<feature type="compositionally biased region" description="Low complexity" evidence="17">
    <location>
        <begin position="141"/>
        <end position="158"/>
    </location>
</feature>
<sequence length="1305" mass="143065">MVVTFYFTLIPLVLLVSGLSEGDSSSNQHRTGYACEGLSLTLSCDEPYHINLIRANFGRFSISTCNTQGNLEWSVNCASPGSFALIKQNCNHKNRCLLPASSAFFGDPCPGTYKYLEVHYECVPKISRPGSSDVRSMVDDIWSGSSSQSSEQSSKPKIISPPPIIKPNIAPRTSSPTVSPSPSDIYINNNDTIYVPHPYPRSTTPRPDLWSLTPSFDGPIDSNGQSAQYASESSAQHSLNNNHCLAGLSRDLFWNYTEVGQKATQACPNGSKGRAVWTCVRQEGVPQWIPPKPDFSDCQSLWMSNLTNRLNKGDAVVGIAAELESKTRSLVLYGGDVYRATELINQLVLKMEAVVEQFPDQRQRSQIIKELLISMQDSCSNLLRKNHQDSWLELRPNIRIEAATALIYTLERTSLLLADTKSTASDYIRAHDYIYLAIHTRDAKDLLDYPGKLILPLPPNSDDSETSLDHASYSQFNGNSVELSTEAIFDLGLNNGFTRLFVVMFKRLDSILEPEYYKPPSLDEGVFKILNSDIIGTTLSLVGSTVSRVPYNSLRTGSVWIKITFRHLLVQNVTNPKCVYWDPDKLDWSTKGSYLLLSNLTHTFCEYDHLGYFGLIMDHIDSPIETPTVPSGDLYYGNPETDGTIRILLILGSTLNSIILLIALVTLVLVRNLQTKESALIHKNVTINLLLDHLVLLLILGTYFSPSYFNSNSFNLMTSISSSSGYLYNNTSTLRSLGLLVALYHYFLLVHFVWILFDLFELHYRLTRKQFVDQSLVLGPSGSVAVVNAASTVTTTSVLAGNINPVKLRRYLYITSYSVPLVVILLISWSTSSQALPMFANLCSLEARSHLASFVIASSIILTGLGLILLLVTYSRIGLQATATAAAASLAASPSVPVGSFVYPPGLMTSADKFATDLMLNRKLKISLFLRFSLNLLAAINCALGVVYLTYKVSTIGYLFALTNVSLGLFVFSYYCLTKENIRARYSLICSYAARYVVCLKGDSKTDYLNNHGNHHHHHNHPNVIHNLPLNSGLNDGLSRGIVVGGYNKNPSIPNLTGNPAQLTEPIIGNSTSMGALSSMARDYATSKHYLASDAATTESGSDYGCRRLTAAAAAAAAAANNAPHLITHGPTPNHFYHLYNPKQPCNPYSCHHMIEHVYECIDDEPYVAKVILPAGSAVASATLGNYRLHSMAAAQAAAHHGHHLHHLHFQQTLPNHYLGYHNLESLHNSGSQFDVTRSAVNPGSSVNFSPDRAASLGISMGGGGTLQRCLVSTSLSAKKAEPPITTTMPVTTTSSTAEHNLTPL</sequence>
<reference evidence="24" key="2">
    <citation type="submission" date="2015-06" db="UniProtKB">
        <authorList>
            <consortium name="EnsemblMetazoa"/>
        </authorList>
    </citation>
    <scope>IDENTIFICATION</scope>
</reference>
<dbReference type="GO" id="GO:0007166">
    <property type="term" value="P:cell surface receptor signaling pathway"/>
    <property type="evidence" value="ECO:0007669"/>
    <property type="project" value="InterPro"/>
</dbReference>
<feature type="signal peptide" evidence="19">
    <location>
        <begin position="1"/>
        <end position="18"/>
    </location>
</feature>
<evidence type="ECO:0000256" key="17">
    <source>
        <dbReference type="SAM" id="MobiDB-lite"/>
    </source>
</evidence>
<evidence type="ECO:0000256" key="15">
    <source>
        <dbReference type="ARBA" id="ARBA00023180"/>
    </source>
</evidence>
<reference evidence="25" key="1">
    <citation type="submission" date="2011-08" db="EMBL/GenBank/DDBJ databases">
        <authorList>
            <person name="Rombauts S."/>
        </authorList>
    </citation>
    <scope>NUCLEOTIDE SEQUENCE</scope>
    <source>
        <strain evidence="25">London</strain>
    </source>
</reference>
<dbReference type="InterPro" id="IPR000832">
    <property type="entry name" value="GPCR_2_secretin-like"/>
</dbReference>
<proteinExistence type="inferred from homology"/>
<dbReference type="OrthoDB" id="1100386at2759"/>
<dbReference type="Pfam" id="PF00002">
    <property type="entry name" value="7tm_2"/>
    <property type="match status" value="1"/>
</dbReference>
<dbReference type="Proteomes" id="UP000015104">
    <property type="component" value="Unassembled WGS sequence"/>
</dbReference>
<dbReference type="GO" id="GO:0030246">
    <property type="term" value="F:carbohydrate binding"/>
    <property type="evidence" value="ECO:0007669"/>
    <property type="project" value="UniProtKB-KW"/>
</dbReference>
<evidence type="ECO:0000256" key="7">
    <source>
        <dbReference type="ARBA" id="ARBA00022692"/>
    </source>
</evidence>
<feature type="transmembrane region" description="Helical" evidence="18">
    <location>
        <begin position="956"/>
        <end position="977"/>
    </location>
</feature>
<evidence type="ECO:0000256" key="8">
    <source>
        <dbReference type="ARBA" id="ARBA00022729"/>
    </source>
</evidence>
<dbReference type="OMA" id="EVHYECV"/>
<dbReference type="Gene3D" id="4.10.1240.10">
    <property type="entry name" value="GPCR, family 2, extracellular hormone receptor domain"/>
    <property type="match status" value="1"/>
</dbReference>
<dbReference type="InterPro" id="IPR001879">
    <property type="entry name" value="GPCR_2_extracellular_dom"/>
</dbReference>
<feature type="domain" description="G-protein coupled receptors family 2 profile 2" evidence="23">
    <location>
        <begin position="645"/>
        <end position="979"/>
    </location>
</feature>
<feature type="domain" description="SUEL-type lectin" evidence="22">
    <location>
        <begin position="34"/>
        <end position="123"/>
    </location>
</feature>
<dbReference type="InterPro" id="IPR036445">
    <property type="entry name" value="GPCR_2_extracell_dom_sf"/>
</dbReference>
<dbReference type="FunFam" id="2.60.120.740:FF:000001">
    <property type="entry name" value="Adhesion G protein-coupled receptor L2"/>
    <property type="match status" value="1"/>
</dbReference>
<feature type="transmembrane region" description="Helical" evidence="18">
    <location>
        <begin position="737"/>
        <end position="760"/>
    </location>
</feature>
<dbReference type="Gene3D" id="1.25.40.610">
    <property type="match status" value="1"/>
</dbReference>
<dbReference type="Pfam" id="PF02140">
    <property type="entry name" value="SUEL_Lectin"/>
    <property type="match status" value="1"/>
</dbReference>
<dbReference type="STRING" id="32264.T1KBZ3"/>
<feature type="transmembrane region" description="Helical" evidence="18">
    <location>
        <begin position="690"/>
        <end position="709"/>
    </location>
</feature>
<evidence type="ECO:0000256" key="18">
    <source>
        <dbReference type="SAM" id="Phobius"/>
    </source>
</evidence>
<name>T1KBZ3_TETUR</name>
<evidence type="ECO:0000256" key="4">
    <source>
        <dbReference type="ARBA" id="ARBA00015543"/>
    </source>
</evidence>
<comment type="subcellular location">
    <subcellularLocation>
        <location evidence="1">Cell membrane</location>
        <topology evidence="1">Multi-pass membrane protein</topology>
    </subcellularLocation>
</comment>
<evidence type="ECO:0000256" key="3">
    <source>
        <dbReference type="ARBA" id="ARBA00011834"/>
    </source>
</evidence>
<dbReference type="EMBL" id="CAEY01001956">
    <property type="status" value="NOT_ANNOTATED_CDS"/>
    <property type="molecule type" value="Genomic_DNA"/>
</dbReference>
<dbReference type="InterPro" id="IPR000922">
    <property type="entry name" value="Lectin_gal-bd_dom"/>
</dbReference>
<feature type="compositionally biased region" description="Low complexity" evidence="17">
    <location>
        <begin position="166"/>
        <end position="182"/>
    </location>
</feature>
<feature type="transmembrane region" description="Helical" evidence="18">
    <location>
        <begin position="851"/>
        <end position="872"/>
    </location>
</feature>
<evidence type="ECO:0000256" key="13">
    <source>
        <dbReference type="ARBA" id="ARBA00023157"/>
    </source>
</evidence>
<keyword evidence="25" id="KW-1185">Reference proteome</keyword>
<gene>
    <name evidence="24" type="primary">107362565</name>
</gene>
<dbReference type="eggNOG" id="KOG4193">
    <property type="taxonomic scope" value="Eukaryota"/>
</dbReference>
<feature type="transmembrane region" description="Helical" evidence="18">
    <location>
        <begin position="647"/>
        <end position="670"/>
    </location>
</feature>
<dbReference type="eggNOG" id="KOG4729">
    <property type="taxonomic scope" value="Eukaryota"/>
</dbReference>
<evidence type="ECO:0000256" key="1">
    <source>
        <dbReference type="ARBA" id="ARBA00004651"/>
    </source>
</evidence>
<evidence type="ECO:0000256" key="2">
    <source>
        <dbReference type="ARBA" id="ARBA00010933"/>
    </source>
</evidence>